<feature type="compositionally biased region" description="Low complexity" evidence="1">
    <location>
        <begin position="459"/>
        <end position="471"/>
    </location>
</feature>
<evidence type="ECO:0000313" key="3">
    <source>
        <dbReference type="EMBL" id="MDU0366386.1"/>
    </source>
</evidence>
<evidence type="ECO:0000313" key="4">
    <source>
        <dbReference type="Proteomes" id="UP001263371"/>
    </source>
</evidence>
<feature type="region of interest" description="Disordered" evidence="1">
    <location>
        <begin position="59"/>
        <end position="89"/>
    </location>
</feature>
<protein>
    <submittedName>
        <fullName evidence="3">Uncharacterized protein</fullName>
    </submittedName>
</protein>
<proteinExistence type="predicted"/>
<feature type="region of interest" description="Disordered" evidence="1">
    <location>
        <begin position="388"/>
        <end position="471"/>
    </location>
</feature>
<dbReference type="RefSeq" id="WP_315993620.1">
    <property type="nucleotide sequence ID" value="NZ_JAWDIS010000001.1"/>
</dbReference>
<feature type="transmembrane region" description="Helical" evidence="2">
    <location>
        <begin position="150"/>
        <end position="174"/>
    </location>
</feature>
<feature type="compositionally biased region" description="Gly residues" evidence="1">
    <location>
        <begin position="405"/>
        <end position="415"/>
    </location>
</feature>
<dbReference type="Proteomes" id="UP001263371">
    <property type="component" value="Unassembled WGS sequence"/>
</dbReference>
<gene>
    <name evidence="3" type="ORF">RWH45_04100</name>
</gene>
<keyword evidence="2" id="KW-1133">Transmembrane helix</keyword>
<feature type="compositionally biased region" description="Pro residues" evidence="1">
    <location>
        <begin position="432"/>
        <end position="446"/>
    </location>
</feature>
<evidence type="ECO:0000256" key="2">
    <source>
        <dbReference type="SAM" id="Phobius"/>
    </source>
</evidence>
<evidence type="ECO:0000256" key="1">
    <source>
        <dbReference type="SAM" id="MobiDB-lite"/>
    </source>
</evidence>
<sequence>MNDLRKLVGSSTESDGNARSVAKAPTESSALRDLVGAAAAVSVDARAASESSQLRALVGESASHATSSRSKDLLDLTGGSAQASSDDSRSALTALVGGSRPASTPDSRAALSALVGAGGKSAEDAGWQAPELAQVGKRPLFGGRRKAGAVNYLSVAAAVVAVLAIVGTASFAVVQRATANPADDAMVSLREREAELANDTKVLQTAADLYDASVTEAVSLAQASESVLVALQGRVDGAALGAAEAARGTLLQASATATSVSIPEYQRASIDEKSLADVGKAIDGVRLARESLPTLITDARDARSQITAAVSAFKSQLATLGSAIKAEADKLVTENDSAAQSFRAAVTDAAGRVTAAQQAGGDGLAEMPVYAAAVDALRAENQRVLALEEAERERTPTQQPTRNPGSGGSNSGGGSTNPAPSPSPSPSESTPPTQPTDPPTDTPTDPPTEEPSLPPIIVDPPTTGDGTGTSS</sequence>
<dbReference type="EMBL" id="JAWDIS010000001">
    <property type="protein sequence ID" value="MDU0366386.1"/>
    <property type="molecule type" value="Genomic_DNA"/>
</dbReference>
<keyword evidence="2" id="KW-0472">Membrane</keyword>
<reference evidence="3 4" key="1">
    <citation type="submission" date="2023-09" db="EMBL/GenBank/DDBJ databases">
        <title>Microbacterium fusihabitans sp. nov., Microbacterium phycihabitans sp. nov., and Microbacterium cervinum sp. nov., isolated from dried seaweeds of beach.</title>
        <authorList>
            <person name="Lee S.D."/>
        </authorList>
    </citation>
    <scope>NUCLEOTIDE SEQUENCE [LARGE SCALE GENOMIC DNA]</scope>
    <source>
        <strain evidence="3 4">KSW4-17</strain>
    </source>
</reference>
<name>A0ABU3T4X1_9MICO</name>
<accession>A0ABU3T4X1</accession>
<comment type="caution">
    <text evidence="3">The sequence shown here is derived from an EMBL/GenBank/DDBJ whole genome shotgun (WGS) entry which is preliminary data.</text>
</comment>
<keyword evidence="2" id="KW-0812">Transmembrane</keyword>
<feature type="region of interest" description="Disordered" evidence="1">
    <location>
        <begin position="1"/>
        <end position="28"/>
    </location>
</feature>
<keyword evidence="4" id="KW-1185">Reference proteome</keyword>
<organism evidence="3 4">
    <name type="scientific">Microbacterium galbum</name>
    <dbReference type="NCBI Taxonomy" id="3075994"/>
    <lineage>
        <taxon>Bacteria</taxon>
        <taxon>Bacillati</taxon>
        <taxon>Actinomycetota</taxon>
        <taxon>Actinomycetes</taxon>
        <taxon>Micrococcales</taxon>
        <taxon>Microbacteriaceae</taxon>
        <taxon>Microbacterium</taxon>
    </lineage>
</organism>